<dbReference type="FunFam" id="3.90.190.10:FF:000068">
    <property type="entry name" value="receptor-type tyrosine-protein phosphatase zeta"/>
    <property type="match status" value="1"/>
</dbReference>
<feature type="compositionally biased region" description="Basic and acidic residues" evidence="3">
    <location>
        <begin position="182"/>
        <end position="194"/>
    </location>
</feature>
<dbReference type="SMART" id="SM00194">
    <property type="entry name" value="PTPc"/>
    <property type="match status" value="2"/>
</dbReference>
<feature type="compositionally biased region" description="Low complexity" evidence="3">
    <location>
        <begin position="281"/>
        <end position="290"/>
    </location>
</feature>
<evidence type="ECO:0000259" key="5">
    <source>
        <dbReference type="PROSITE" id="PS50055"/>
    </source>
</evidence>
<dbReference type="PROSITE" id="PS50055">
    <property type="entry name" value="TYR_PHOSPHATASE_PTP"/>
    <property type="match status" value="2"/>
</dbReference>
<dbReference type="InterPro" id="IPR016130">
    <property type="entry name" value="Tyr_Pase_AS"/>
</dbReference>
<keyword evidence="8" id="KW-1185">Reference proteome</keyword>
<proteinExistence type="predicted"/>
<feature type="domain" description="Tyrosine-protein phosphatase" evidence="5">
    <location>
        <begin position="433"/>
        <end position="698"/>
    </location>
</feature>
<dbReference type="AlphaFoldDB" id="A0A4V6XZ33"/>
<dbReference type="EMBL" id="CM014099">
    <property type="protein sequence ID" value="TKS91102.1"/>
    <property type="molecule type" value="Genomic_DNA"/>
</dbReference>
<feature type="compositionally biased region" description="Polar residues" evidence="3">
    <location>
        <begin position="79"/>
        <end position="99"/>
    </location>
</feature>
<feature type="compositionally biased region" description="Basic and acidic residues" evidence="3">
    <location>
        <begin position="14"/>
        <end position="35"/>
    </location>
</feature>
<gene>
    <name evidence="7" type="ORF">D9C73_025236</name>
</gene>
<sequence>MPLEDPESDPDPDAVTKDLEGYREVSSKARWEKPETQNQVDLSPEDHSPVEEIPVEQTRVYQNHPTHQQNQPNPENQNRSTPKTPSESAVLQKTRLSQNVKKKQSGGKSKPDDMDQNWIDEDRRSPTNRPFTNAGFDGNGAIWVTELTEQPGFLFPVARTTTQPTIRRQITEEASLSVLPHQSRDHGPPDKDVESGLSSPQLDFYTPSVEDIQVTDVFYEDTVNNTPLETTSSAATVPAAAATAATAATAAAVLPGHEVDEVSPAASGDSDTPANKPPPGTTSDPSSPSSLWITERTVTASNTLAESVYKSFTTSSLLRVLMHTTQPMFNEGSNSSHESRVGLVGGVEREKRTVIPLAVVSTLTILCLLVLVGILIYWRNCFQAANFYPDDSASPKVISVPSTPMLLATDGHEPLTVKQFVKHIMELHANNTFSKEFEEVQACTVDMGITADSSSHPDNKSKNRYINILAYDHSRVKLSNSLDRDGKCGDYINANFVDGYERTRAYIAAQGPLRAGREDFWRMIWQQNVGVIVMITNLKEKGRTKCDQYWPEENQEEYGPYQVTLKSSKTLAYYTLRTFTVRDTTNKASQRRVEHTVLHYHYTQWPDMGVPEYTLPVLSFIRASSRARTHEMGPVLVHCSAGVGRTGTYIVIDSMLQQIQDQGTVNVLGFLKHVRTQRNFLVQTEEQYVFIHDTLVEAILSRDTSVTSDLLHTYVSDLLTPGASGRTRMDKQFKLISQRQAKHADYSTALRDGNAERNRARALMPVERSRVCLTASETNSTGYINASYVMGHHHSKEFIVSQTPLSSTVADFWRMIWEHNTHTVVRLPDTHCQSEEGQSCVYWPSKDQPMSFEGFTVSYSGEEHVCLSNDERLLVQDFTVESPQNTYLLEVRQYSATCWPNPDSPIRNSFDLVNTVREHSRHSDGPTVIHDP</sequence>
<dbReference type="Proteomes" id="UP000298787">
    <property type="component" value="Chromosome 22"/>
</dbReference>
<feature type="region of interest" description="Disordered" evidence="3">
    <location>
        <begin position="261"/>
        <end position="290"/>
    </location>
</feature>
<dbReference type="PRINTS" id="PR00700">
    <property type="entry name" value="PRTYPHPHTASE"/>
</dbReference>
<evidence type="ECO:0000259" key="6">
    <source>
        <dbReference type="PROSITE" id="PS50056"/>
    </source>
</evidence>
<feature type="compositionally biased region" description="Low complexity" evidence="3">
    <location>
        <begin position="62"/>
        <end position="78"/>
    </location>
</feature>
<dbReference type="InterPro" id="IPR000387">
    <property type="entry name" value="Tyr_Pase_dom"/>
</dbReference>
<feature type="domain" description="Tyrosine specific protein phosphatases" evidence="6">
    <location>
        <begin position="615"/>
        <end position="689"/>
    </location>
</feature>
<protein>
    <recommendedName>
        <fullName evidence="1">protein-tyrosine-phosphatase</fullName>
        <ecNumber evidence="1">3.1.3.48</ecNumber>
    </recommendedName>
</protein>
<dbReference type="GO" id="GO:0004725">
    <property type="term" value="F:protein tyrosine phosphatase activity"/>
    <property type="evidence" value="ECO:0007669"/>
    <property type="project" value="UniProtKB-EC"/>
</dbReference>
<dbReference type="PROSITE" id="PS00383">
    <property type="entry name" value="TYR_PHOSPHATASE_1"/>
    <property type="match status" value="1"/>
</dbReference>
<accession>A0A4V6XZ33</accession>
<feature type="domain" description="Tyrosine-protein phosphatase" evidence="5">
    <location>
        <begin position="729"/>
        <end position="932"/>
    </location>
</feature>
<dbReference type="InterPro" id="IPR003595">
    <property type="entry name" value="Tyr_Pase_cat"/>
</dbReference>
<dbReference type="STRING" id="240159.A0A4V6XZ33"/>
<dbReference type="InterPro" id="IPR029021">
    <property type="entry name" value="Prot-tyrosine_phosphatase-like"/>
</dbReference>
<dbReference type="PANTHER" id="PTHR19134:SF461">
    <property type="entry name" value="RECEPTOR-TYPE TYROSINE-PROTEIN PHOSPHATASE ZETA"/>
    <property type="match status" value="1"/>
</dbReference>
<name>A0A4V6XZ33_COLLU</name>
<evidence type="ECO:0000256" key="4">
    <source>
        <dbReference type="SAM" id="Phobius"/>
    </source>
</evidence>
<organism evidence="7 8">
    <name type="scientific">Collichthys lucidus</name>
    <name type="common">Big head croaker</name>
    <name type="synonym">Sciaena lucida</name>
    <dbReference type="NCBI Taxonomy" id="240159"/>
    <lineage>
        <taxon>Eukaryota</taxon>
        <taxon>Metazoa</taxon>
        <taxon>Chordata</taxon>
        <taxon>Craniata</taxon>
        <taxon>Vertebrata</taxon>
        <taxon>Euteleostomi</taxon>
        <taxon>Actinopterygii</taxon>
        <taxon>Neopterygii</taxon>
        <taxon>Teleostei</taxon>
        <taxon>Neoteleostei</taxon>
        <taxon>Acanthomorphata</taxon>
        <taxon>Eupercaria</taxon>
        <taxon>Sciaenidae</taxon>
        <taxon>Collichthys</taxon>
    </lineage>
</organism>
<dbReference type="SUPFAM" id="SSF52799">
    <property type="entry name" value="(Phosphotyrosine protein) phosphatases II"/>
    <property type="match status" value="2"/>
</dbReference>
<keyword evidence="7" id="KW-0675">Receptor</keyword>
<keyword evidence="4" id="KW-0812">Transmembrane</keyword>
<dbReference type="FunFam" id="3.90.190.10:FF:000013">
    <property type="entry name" value="receptor-type tyrosine-protein phosphatase zeta isoform X1"/>
    <property type="match status" value="1"/>
</dbReference>
<feature type="region of interest" description="Disordered" evidence="3">
    <location>
        <begin position="172"/>
        <end position="200"/>
    </location>
</feature>
<dbReference type="PROSITE" id="PS50056">
    <property type="entry name" value="TYR_PHOSPHATASE_2"/>
    <property type="match status" value="1"/>
</dbReference>
<reference evidence="7 8" key="1">
    <citation type="submission" date="2019-01" db="EMBL/GenBank/DDBJ databases">
        <title>Genome Assembly of Collichthys lucidus.</title>
        <authorList>
            <person name="Cai M."/>
            <person name="Xiao S."/>
        </authorList>
    </citation>
    <scope>NUCLEOTIDE SEQUENCE [LARGE SCALE GENOMIC DNA]</scope>
    <source>
        <strain evidence="7">JT15FE1705JMU</strain>
        <tissue evidence="7">Muscle</tissue>
    </source>
</reference>
<dbReference type="SMART" id="SM00404">
    <property type="entry name" value="PTPc_motif"/>
    <property type="match status" value="1"/>
</dbReference>
<dbReference type="Pfam" id="PF00102">
    <property type="entry name" value="Y_phosphatase"/>
    <property type="match status" value="2"/>
</dbReference>
<evidence type="ECO:0000313" key="7">
    <source>
        <dbReference type="EMBL" id="TKS91102.1"/>
    </source>
</evidence>
<feature type="compositionally biased region" description="Acidic residues" evidence="3">
    <location>
        <begin position="1"/>
        <end position="12"/>
    </location>
</feature>
<keyword evidence="2" id="KW-0378">Hydrolase</keyword>
<feature type="transmembrane region" description="Helical" evidence="4">
    <location>
        <begin position="354"/>
        <end position="378"/>
    </location>
</feature>
<dbReference type="Gene3D" id="3.90.190.10">
    <property type="entry name" value="Protein tyrosine phosphatase superfamily"/>
    <property type="match status" value="2"/>
</dbReference>
<evidence type="ECO:0000256" key="1">
    <source>
        <dbReference type="ARBA" id="ARBA00013064"/>
    </source>
</evidence>
<dbReference type="EC" id="3.1.3.48" evidence="1"/>
<evidence type="ECO:0000256" key="3">
    <source>
        <dbReference type="SAM" id="MobiDB-lite"/>
    </source>
</evidence>
<dbReference type="PANTHER" id="PTHR19134">
    <property type="entry name" value="RECEPTOR-TYPE TYROSINE-PROTEIN PHOSPHATASE"/>
    <property type="match status" value="1"/>
</dbReference>
<keyword evidence="2" id="KW-0904">Protein phosphatase</keyword>
<keyword evidence="4" id="KW-1133">Transmembrane helix</keyword>
<dbReference type="InterPro" id="IPR050348">
    <property type="entry name" value="Protein-Tyr_Phosphatase"/>
</dbReference>
<evidence type="ECO:0000256" key="2">
    <source>
        <dbReference type="ARBA" id="ARBA00022912"/>
    </source>
</evidence>
<evidence type="ECO:0000313" key="8">
    <source>
        <dbReference type="Proteomes" id="UP000298787"/>
    </source>
</evidence>
<dbReference type="InterPro" id="IPR000242">
    <property type="entry name" value="PTP_cat"/>
</dbReference>
<feature type="region of interest" description="Disordered" evidence="3">
    <location>
        <begin position="1"/>
        <end position="137"/>
    </location>
</feature>
<keyword evidence="4" id="KW-0472">Membrane</keyword>